<dbReference type="AlphaFoldDB" id="A0A026X054"/>
<name>A0A026X054_OOCBI</name>
<dbReference type="EMBL" id="KK107054">
    <property type="protein sequence ID" value="EZA61632.1"/>
    <property type="molecule type" value="Genomic_DNA"/>
</dbReference>
<reference evidence="1 2" key="1">
    <citation type="journal article" date="2014" name="Curr. Biol.">
        <title>The genome of the clonal raider ant Cerapachys biroi.</title>
        <authorList>
            <person name="Oxley P.R."/>
            <person name="Ji L."/>
            <person name="Fetter-Pruneda I."/>
            <person name="McKenzie S.K."/>
            <person name="Li C."/>
            <person name="Hu H."/>
            <person name="Zhang G."/>
            <person name="Kronauer D.J."/>
        </authorList>
    </citation>
    <scope>NUCLEOTIDE SEQUENCE [LARGE SCALE GENOMIC DNA]</scope>
</reference>
<gene>
    <name evidence="1" type="ORF">X777_07965</name>
</gene>
<organism evidence="1 2">
    <name type="scientific">Ooceraea biroi</name>
    <name type="common">Clonal raider ant</name>
    <name type="synonym">Cerapachys biroi</name>
    <dbReference type="NCBI Taxonomy" id="2015173"/>
    <lineage>
        <taxon>Eukaryota</taxon>
        <taxon>Metazoa</taxon>
        <taxon>Ecdysozoa</taxon>
        <taxon>Arthropoda</taxon>
        <taxon>Hexapoda</taxon>
        <taxon>Insecta</taxon>
        <taxon>Pterygota</taxon>
        <taxon>Neoptera</taxon>
        <taxon>Endopterygota</taxon>
        <taxon>Hymenoptera</taxon>
        <taxon>Apocrita</taxon>
        <taxon>Aculeata</taxon>
        <taxon>Formicoidea</taxon>
        <taxon>Formicidae</taxon>
        <taxon>Dorylinae</taxon>
        <taxon>Ooceraea</taxon>
    </lineage>
</organism>
<protein>
    <submittedName>
        <fullName evidence="1">Uncharacterized protein</fullName>
    </submittedName>
</protein>
<proteinExistence type="predicted"/>
<sequence length="74" mass="8291">NYAGQEIIDYNHVVLTAWYVAPLHIQKMILFLLQRGSKALSLNVCGLFAVSLECFATLPSTSISYFTDTYSTLK</sequence>
<keyword evidence="2" id="KW-1185">Reference proteome</keyword>
<feature type="non-terminal residue" evidence="1">
    <location>
        <position position="1"/>
    </location>
</feature>
<dbReference type="Proteomes" id="UP000053097">
    <property type="component" value="Unassembled WGS sequence"/>
</dbReference>
<accession>A0A026X054</accession>
<evidence type="ECO:0000313" key="1">
    <source>
        <dbReference type="EMBL" id="EZA61632.1"/>
    </source>
</evidence>
<evidence type="ECO:0000313" key="2">
    <source>
        <dbReference type="Proteomes" id="UP000053097"/>
    </source>
</evidence>